<dbReference type="PANTHER" id="PTHR36842:SF1">
    <property type="entry name" value="PROTEIN TOLB"/>
    <property type="match status" value="1"/>
</dbReference>
<name>A0ABD4TNW2_9EURY</name>
<sequence length="504" mass="54782">MRHTLLLSLLLIVACLSGVASGVNVMVSSDITSAMVPGTITFTGSVIGNETAVNDWSWQFFRMGDPSSATQIPGSGMIVTKTFERPGTYRAVLYTIVDGRNFQSQPYDVIIYERDFVPDPKFEATPVSGTAPLTVRFTDTSPGTPTSWHWTFGDGATGTGQTVTHTYTEPGKYSITLSIQNPAGKYTKTYFDHITVNLPPKAAYSANRTSGEIPLAVSFHDESTGGITTWNWDFGDGTTSTLQHPSHTYTRKGTYTVTLTVENAYGVATIAKNNLVNTGTNPVVDFTADQQSGGSPLTVQFTDISGGIPTQWRWEFGDGKNSIQQNPTHTYTHPGTFRVTLQASGANIAGSLSRTGYIVVRDRPTAVFDAENTFGPAPLTVRFSDRSEGGPEEWRWEFGDGYGSSGRHPDHTYTKEGTYSVMLTIQNADGSDWHQKTDYITVMGPTMTPEVMARGAVANDLVLNDTADPILPSPTLNITLDIPMVPPRDLLREYLQLILAVLGL</sequence>
<dbReference type="Pfam" id="PF18911">
    <property type="entry name" value="PKD_4"/>
    <property type="match status" value="4"/>
</dbReference>
<gene>
    <name evidence="2" type="ORF">FTO68_10710</name>
</gene>
<evidence type="ECO:0000313" key="2">
    <source>
        <dbReference type="EMBL" id="MCQ1539448.1"/>
    </source>
</evidence>
<dbReference type="PROSITE" id="PS50093">
    <property type="entry name" value="PKD"/>
    <property type="match status" value="4"/>
</dbReference>
<dbReference type="FunFam" id="2.60.40.10:FF:000270">
    <property type="entry name" value="Cell surface protein"/>
    <property type="match status" value="4"/>
</dbReference>
<feature type="domain" description="PKD" evidence="1">
    <location>
        <begin position="200"/>
        <end position="276"/>
    </location>
</feature>
<dbReference type="Gene3D" id="2.60.40.10">
    <property type="entry name" value="Immunoglobulins"/>
    <property type="match status" value="5"/>
</dbReference>
<dbReference type="RefSeq" id="WP_255333415.1">
    <property type="nucleotide sequence ID" value="NZ_VOTZ01000030.1"/>
</dbReference>
<comment type="caution">
    <text evidence="2">The sequence shown here is derived from an EMBL/GenBank/DDBJ whole genome shotgun (WGS) entry which is preliminary data.</text>
</comment>
<reference evidence="2 3" key="1">
    <citation type="submission" date="2019-08" db="EMBL/GenBank/DDBJ databases">
        <authorList>
            <person name="Chen S.-C."/>
            <person name="Lai M.-C."/>
            <person name="You Y.-T."/>
        </authorList>
    </citation>
    <scope>NUCLEOTIDE SEQUENCE [LARGE SCALE GENOMIC DNA]</scope>
    <source>
        <strain evidence="2 3">P2F9704a</strain>
    </source>
</reference>
<feature type="domain" description="PKD" evidence="1">
    <location>
        <begin position="364"/>
        <end position="431"/>
    </location>
</feature>
<dbReference type="AlphaFoldDB" id="A0ABD4TNW2"/>
<keyword evidence="3" id="KW-1185">Reference proteome</keyword>
<evidence type="ECO:0000313" key="3">
    <source>
        <dbReference type="Proteomes" id="UP001524383"/>
    </source>
</evidence>
<dbReference type="InterPro" id="IPR035986">
    <property type="entry name" value="PKD_dom_sf"/>
</dbReference>
<organism evidence="2 3">
    <name type="scientific">Methanocalculus taiwanensis</name>
    <dbReference type="NCBI Taxonomy" id="106207"/>
    <lineage>
        <taxon>Archaea</taxon>
        <taxon>Methanobacteriati</taxon>
        <taxon>Methanobacteriota</taxon>
        <taxon>Stenosarchaea group</taxon>
        <taxon>Methanomicrobia</taxon>
        <taxon>Methanomicrobiales</taxon>
        <taxon>Methanocalculaceae</taxon>
        <taxon>Methanocalculus</taxon>
    </lineage>
</organism>
<dbReference type="SUPFAM" id="SSF49299">
    <property type="entry name" value="PKD domain"/>
    <property type="match status" value="5"/>
</dbReference>
<accession>A0ABD4TNW2</accession>
<dbReference type="InterPro" id="IPR022409">
    <property type="entry name" value="PKD/Chitinase_dom"/>
</dbReference>
<feature type="domain" description="PKD" evidence="1">
    <location>
        <begin position="118"/>
        <end position="190"/>
    </location>
</feature>
<dbReference type="CDD" id="cd00146">
    <property type="entry name" value="PKD"/>
    <property type="match status" value="4"/>
</dbReference>
<dbReference type="InterPro" id="IPR000601">
    <property type="entry name" value="PKD_dom"/>
</dbReference>
<feature type="domain" description="PKD" evidence="1">
    <location>
        <begin position="282"/>
        <end position="344"/>
    </location>
</feature>
<dbReference type="PROSITE" id="PS51257">
    <property type="entry name" value="PROKAR_LIPOPROTEIN"/>
    <property type="match status" value="1"/>
</dbReference>
<dbReference type="EMBL" id="VOTZ01000030">
    <property type="protein sequence ID" value="MCQ1539448.1"/>
    <property type="molecule type" value="Genomic_DNA"/>
</dbReference>
<protein>
    <submittedName>
        <fullName evidence="2">PKD domain-containing protein</fullName>
    </submittedName>
</protein>
<dbReference type="SMART" id="SM00089">
    <property type="entry name" value="PKD"/>
    <property type="match status" value="4"/>
</dbReference>
<evidence type="ECO:0000259" key="1">
    <source>
        <dbReference type="PROSITE" id="PS50093"/>
    </source>
</evidence>
<dbReference type="InterPro" id="IPR013783">
    <property type="entry name" value="Ig-like_fold"/>
</dbReference>
<dbReference type="Proteomes" id="UP001524383">
    <property type="component" value="Unassembled WGS sequence"/>
</dbReference>
<proteinExistence type="predicted"/>
<dbReference type="PANTHER" id="PTHR36842">
    <property type="entry name" value="PROTEIN TOLB HOMOLOG"/>
    <property type="match status" value="1"/>
</dbReference>